<dbReference type="SMART" id="SM01191">
    <property type="entry name" value="ENT"/>
    <property type="match status" value="1"/>
</dbReference>
<evidence type="ECO:0000313" key="7">
    <source>
        <dbReference type="WBParaSite" id="EVEC_0000297701-mRNA-1"/>
    </source>
</evidence>
<gene>
    <name evidence="5" type="ORF">EVEC_LOCUS2685</name>
</gene>
<dbReference type="InterPro" id="IPR033482">
    <property type="entry name" value="EMSY"/>
</dbReference>
<accession>A0A0N4UZD2</accession>
<reference evidence="5 6" key="2">
    <citation type="submission" date="2018-10" db="EMBL/GenBank/DDBJ databases">
        <authorList>
            <consortium name="Pathogen Informatics"/>
        </authorList>
    </citation>
    <scope>NUCLEOTIDE SEQUENCE [LARGE SCALE GENOMIC DNA]</scope>
</reference>
<sequence>MTAPDIAVVPQFNGDEKMDKSTELDVEDSYYLLHALESEAFSCVVTAMRAQGMLTEYKQILLEHLKAALFVSDATYKAEMRRAANDEVLCKIAETLNPSYDPFVQWGMAANDVIPPAFNQIPLYADQDIEGLDVAGQLLRLANSHNSAVDNYNDALHELIMLPKAPFVPEKLRVLLRETESDSTERVNLNFGEMPSSSENRDGKALNSNEKSARKARTIQRSIKQEKSEGGRSLSNNVKPECLTDSYSNSSSSKIKMGFETVGGKPYLINDDCSEKKQVMEDSGIVNKVCESHSLVGNSVNVILPSTESSNISQSTLPEKTSEKSELIKGPLQQSNNWFAGFYEARRVEEKEHYKPAEEAKFKRKKPKQKENVKDSCARVRPFLFDFGSPGQAKPPRGNPDKRAAKRISPIFSCPTSTNGVSSGACLSSQSYATSASSRGSVSSSFLSSISRFTSPQGGHHASGVIIKRMRTSSSGEPNSSHNGYYGRIADGTISVKASQLSERPYSRVLVPPSQSSAAWSNPTRPYYGNPSAAAMGVTVRSSPVSSCTSGICNPSAGTSVEKILQPTQSIGNMNDPQSLTSRHFPSSSVFVTVGHQQNKISARRSSYSSKPSSVANPVVVHTCPVTNGSTQANASFKNPSSPGGRQAVIDRDASSVDVITKDDTSNSMNSDDCASAHEMRLECDEVMAPEHRCVVSPRSSGAISPLPVQIKRVLHTSDVPPRVSQQLSMLLSYEDGESSEVHLNRVVQPQFINGLLHQDDQEIVNLITSEQCMR</sequence>
<dbReference type="Gene3D" id="1.10.1240.40">
    <property type="entry name" value="ENT domain"/>
    <property type="match status" value="1"/>
</dbReference>
<feature type="region of interest" description="Disordered" evidence="3">
    <location>
        <begin position="631"/>
        <end position="654"/>
    </location>
</feature>
<dbReference type="PROSITE" id="PS51138">
    <property type="entry name" value="ENT"/>
    <property type="match status" value="1"/>
</dbReference>
<feature type="region of interest" description="Disordered" evidence="3">
    <location>
        <begin position="309"/>
        <end position="329"/>
    </location>
</feature>
<dbReference type="Pfam" id="PF03735">
    <property type="entry name" value="ENT"/>
    <property type="match status" value="1"/>
</dbReference>
<dbReference type="GO" id="GO:0005654">
    <property type="term" value="C:nucleoplasm"/>
    <property type="evidence" value="ECO:0007669"/>
    <property type="project" value="TreeGrafter"/>
</dbReference>
<feature type="compositionally biased region" description="Polar residues" evidence="3">
    <location>
        <begin position="309"/>
        <end position="319"/>
    </location>
</feature>
<feature type="region of interest" description="Disordered" evidence="3">
    <location>
        <begin position="184"/>
        <end position="247"/>
    </location>
</feature>
<organism evidence="7">
    <name type="scientific">Enterobius vermicularis</name>
    <name type="common">Human pinworm</name>
    <dbReference type="NCBI Taxonomy" id="51028"/>
    <lineage>
        <taxon>Eukaryota</taxon>
        <taxon>Metazoa</taxon>
        <taxon>Ecdysozoa</taxon>
        <taxon>Nematoda</taxon>
        <taxon>Chromadorea</taxon>
        <taxon>Rhabditida</taxon>
        <taxon>Spirurina</taxon>
        <taxon>Oxyuridomorpha</taxon>
        <taxon>Oxyuroidea</taxon>
        <taxon>Oxyuridae</taxon>
        <taxon>Enterobius</taxon>
    </lineage>
</organism>
<keyword evidence="2" id="KW-0539">Nucleus</keyword>
<keyword evidence="6" id="KW-1185">Reference proteome</keyword>
<evidence type="ECO:0000256" key="2">
    <source>
        <dbReference type="ARBA" id="ARBA00023242"/>
    </source>
</evidence>
<evidence type="ECO:0000256" key="3">
    <source>
        <dbReference type="SAM" id="MobiDB-lite"/>
    </source>
</evidence>
<dbReference type="Proteomes" id="UP000274131">
    <property type="component" value="Unassembled WGS sequence"/>
</dbReference>
<dbReference type="GO" id="GO:0006355">
    <property type="term" value="P:regulation of DNA-templated transcription"/>
    <property type="evidence" value="ECO:0007669"/>
    <property type="project" value="InterPro"/>
</dbReference>
<feature type="region of interest" description="Disordered" evidence="3">
    <location>
        <begin position="353"/>
        <end position="374"/>
    </location>
</feature>
<evidence type="ECO:0000259" key="4">
    <source>
        <dbReference type="PROSITE" id="PS51138"/>
    </source>
</evidence>
<dbReference type="PANTHER" id="PTHR16500:SF3">
    <property type="entry name" value="BRCA2-INTERACTING TRANSCRIPTIONAL REPRESSOR EMSY"/>
    <property type="match status" value="1"/>
</dbReference>
<proteinExistence type="predicted"/>
<reference evidence="7" key="1">
    <citation type="submission" date="2017-02" db="UniProtKB">
        <authorList>
            <consortium name="WormBaseParasite"/>
        </authorList>
    </citation>
    <scope>IDENTIFICATION</scope>
</reference>
<feature type="compositionally biased region" description="Polar residues" evidence="3">
    <location>
        <begin position="631"/>
        <end position="644"/>
    </location>
</feature>
<dbReference type="SUPFAM" id="SSF158639">
    <property type="entry name" value="ENT-like"/>
    <property type="match status" value="1"/>
</dbReference>
<feature type="domain" description="ENT" evidence="4">
    <location>
        <begin position="29"/>
        <end position="125"/>
    </location>
</feature>
<dbReference type="PANTHER" id="PTHR16500">
    <property type="entry name" value="BRCA2-INTERACTING TRANSCRIPTIONAL REPRESSOR EMSY"/>
    <property type="match status" value="1"/>
</dbReference>
<name>A0A0N4UZD2_ENTVE</name>
<dbReference type="OrthoDB" id="10035579at2759"/>
<evidence type="ECO:0000256" key="1">
    <source>
        <dbReference type="ARBA" id="ARBA00004123"/>
    </source>
</evidence>
<dbReference type="EMBL" id="UXUI01007431">
    <property type="protein sequence ID" value="VDD87542.1"/>
    <property type="molecule type" value="Genomic_DNA"/>
</dbReference>
<dbReference type="WBParaSite" id="EVEC_0000297701-mRNA-1">
    <property type="protein sequence ID" value="EVEC_0000297701-mRNA-1"/>
    <property type="gene ID" value="EVEC_0000297701"/>
</dbReference>
<dbReference type="STRING" id="51028.A0A0N4UZD2"/>
<dbReference type="InterPro" id="IPR036142">
    <property type="entry name" value="ENT_dom-like_sf"/>
</dbReference>
<evidence type="ECO:0000313" key="5">
    <source>
        <dbReference type="EMBL" id="VDD87542.1"/>
    </source>
</evidence>
<protein>
    <submittedName>
        <fullName evidence="7">ENT domain-containing protein</fullName>
    </submittedName>
</protein>
<evidence type="ECO:0000313" key="6">
    <source>
        <dbReference type="Proteomes" id="UP000274131"/>
    </source>
</evidence>
<dbReference type="InterPro" id="IPR005491">
    <property type="entry name" value="ENT_dom"/>
</dbReference>
<dbReference type="AlphaFoldDB" id="A0A0N4UZD2"/>
<comment type="subcellular location">
    <subcellularLocation>
        <location evidence="1">Nucleus</location>
    </subcellularLocation>
</comment>